<accession>A0AAN0RBS5</accession>
<gene>
    <name evidence="2" type="ORF">GbCGDNIH3_0197</name>
</gene>
<organism evidence="2 3">
    <name type="scientific">Granulibacter bethesdensis</name>
    <dbReference type="NCBI Taxonomy" id="364410"/>
    <lineage>
        <taxon>Bacteria</taxon>
        <taxon>Pseudomonadati</taxon>
        <taxon>Pseudomonadota</taxon>
        <taxon>Alphaproteobacteria</taxon>
        <taxon>Acetobacterales</taxon>
        <taxon>Acetobacteraceae</taxon>
        <taxon>Granulibacter</taxon>
    </lineage>
</organism>
<dbReference type="AlphaFoldDB" id="A0AAN0RBS5"/>
<name>A0AAN0RBS5_9PROT</name>
<feature type="compositionally biased region" description="Low complexity" evidence="1">
    <location>
        <begin position="360"/>
        <end position="377"/>
    </location>
</feature>
<sequence length="383" mass="40359">MSEGLFAGQNPAQSRLGQGAPGNVAAPSGADQQAAAQNTASRIMSEIQVSAHVMKLDPGLFCFVQTPSPNRPLDNSGLPAIRVSLPPGHEHRPHAIAVTSFREDGWLYGPADAALVRVMQPQAQVLVTIYQQPGQQDSAPRLQVLRLADGVPFGGVPSAPPLQPGFMQPGAVPPPGVMPQVGVPPMPPPQGVPQGIPQGMQHGAPQGPAQSFEPVRTQSGAIPDIIAHIRMQGDVGDQLGEWIGERGSTRWIEGFMIMPQSLIDPKDIEYQGVLGRGWLSPWMEGGQLCGSRGMALPLLGLKARLRNRAAEAFDLSYEGSFVDGTAIGPLAGGETLEATNMAPLEAFRIILRPKAKATVPKSAPKASTRKAASSARTGARRNV</sequence>
<evidence type="ECO:0000256" key="1">
    <source>
        <dbReference type="SAM" id="MobiDB-lite"/>
    </source>
</evidence>
<proteinExistence type="predicted"/>
<evidence type="ECO:0000313" key="2">
    <source>
        <dbReference type="EMBL" id="AHJ61947.1"/>
    </source>
</evidence>
<feature type="region of interest" description="Disordered" evidence="1">
    <location>
        <begin position="1"/>
        <end position="37"/>
    </location>
</feature>
<feature type="compositionally biased region" description="Low complexity" evidence="1">
    <location>
        <begin position="25"/>
        <end position="37"/>
    </location>
</feature>
<protein>
    <submittedName>
        <fullName evidence="2">Uncharacterized protein</fullName>
    </submittedName>
</protein>
<feature type="region of interest" description="Disordered" evidence="1">
    <location>
        <begin position="358"/>
        <end position="383"/>
    </location>
</feature>
<reference evidence="3" key="1">
    <citation type="submission" date="2012-06" db="EMBL/GenBank/DDBJ databases">
        <title>Genome analysis of multiple Granulibacter bethesdensis isolates demonstrates substantial genome diversity.</title>
        <authorList>
            <person name="Greenberg D.E."/>
            <person name="Porcella S.F."/>
            <person name="Zarember K."/>
            <person name="Zelazny A.M."/>
            <person name="Bruno D."/>
            <person name="Martens C."/>
            <person name="Barbian K.D."/>
            <person name="Jaske E."/>
            <person name="Holland S.M."/>
        </authorList>
    </citation>
    <scope>NUCLEOTIDE SEQUENCE [LARGE SCALE GENOMIC DNA]</scope>
    <source>
        <strain evidence="3">CGDNIH3</strain>
    </source>
</reference>
<dbReference type="KEGG" id="gbc:GbCGDNIH3_0197"/>
<evidence type="ECO:0000313" key="3">
    <source>
        <dbReference type="Proteomes" id="UP000019438"/>
    </source>
</evidence>
<dbReference type="EMBL" id="CP003181">
    <property type="protein sequence ID" value="AHJ61947.1"/>
    <property type="molecule type" value="Genomic_DNA"/>
</dbReference>
<dbReference type="Proteomes" id="UP000019438">
    <property type="component" value="Chromosome"/>
</dbReference>
<dbReference type="RefSeq" id="WP_025285775.1">
    <property type="nucleotide sequence ID" value="NZ_CP003181.2"/>
</dbReference>